<gene>
    <name evidence="1" type="ORF">BV22DRAFT_1029104</name>
</gene>
<dbReference type="EMBL" id="MU266338">
    <property type="protein sequence ID" value="KAH7929702.1"/>
    <property type="molecule type" value="Genomic_DNA"/>
</dbReference>
<proteinExistence type="predicted"/>
<accession>A0ACB8BXX6</accession>
<dbReference type="Proteomes" id="UP000790709">
    <property type="component" value="Unassembled WGS sequence"/>
</dbReference>
<comment type="caution">
    <text evidence="1">The sequence shown here is derived from an EMBL/GenBank/DDBJ whole genome shotgun (WGS) entry which is preliminary data.</text>
</comment>
<evidence type="ECO:0000313" key="1">
    <source>
        <dbReference type="EMBL" id="KAH7929702.1"/>
    </source>
</evidence>
<protein>
    <submittedName>
        <fullName evidence="1">Uncharacterized protein</fullName>
    </submittedName>
</protein>
<evidence type="ECO:0000313" key="2">
    <source>
        <dbReference type="Proteomes" id="UP000790709"/>
    </source>
</evidence>
<sequence length="298" mass="31600">MASWIAAAALFAVGFQGADAQYADVTCFSNYTWANNNMGQTPCVVASYLQAPCHPNGANITALTNSSYEYTPPQVVTQCECNTVLYSLVSACGGCQGAEWVTWQYWITNCSGNTYNEEYPRPLPSQTEVPAWAYLGLTNGTWDPVAAQQDLSAPESSASAVPSSTAISTPSTSASTTSTPTPKSSNVGAIVGGVVGGVVGLAILSILIFLFLRRRSRSTGSDTTSGKMMHPDHAPMSQSYPHDFNVSQAYGQPDQTKLYNPDDPTTFPRSPEPSVVYTASTLPVSPTRPGHFTGAPEL</sequence>
<keyword evidence="2" id="KW-1185">Reference proteome</keyword>
<name>A0ACB8BXX6_9AGAM</name>
<reference evidence="1" key="1">
    <citation type="journal article" date="2021" name="New Phytol.">
        <title>Evolutionary innovations through gain and loss of genes in the ectomycorrhizal Boletales.</title>
        <authorList>
            <person name="Wu G."/>
            <person name="Miyauchi S."/>
            <person name="Morin E."/>
            <person name="Kuo A."/>
            <person name="Drula E."/>
            <person name="Varga T."/>
            <person name="Kohler A."/>
            <person name="Feng B."/>
            <person name="Cao Y."/>
            <person name="Lipzen A."/>
            <person name="Daum C."/>
            <person name="Hundley H."/>
            <person name="Pangilinan J."/>
            <person name="Johnson J."/>
            <person name="Barry K."/>
            <person name="LaButti K."/>
            <person name="Ng V."/>
            <person name="Ahrendt S."/>
            <person name="Min B."/>
            <person name="Choi I.G."/>
            <person name="Park H."/>
            <person name="Plett J.M."/>
            <person name="Magnuson J."/>
            <person name="Spatafora J.W."/>
            <person name="Nagy L.G."/>
            <person name="Henrissat B."/>
            <person name="Grigoriev I.V."/>
            <person name="Yang Z.L."/>
            <person name="Xu J."/>
            <person name="Martin F.M."/>
        </authorList>
    </citation>
    <scope>NUCLEOTIDE SEQUENCE</scope>
    <source>
        <strain evidence="1">KUC20120723A-06</strain>
    </source>
</reference>
<organism evidence="1 2">
    <name type="scientific">Leucogyrophana mollusca</name>
    <dbReference type="NCBI Taxonomy" id="85980"/>
    <lineage>
        <taxon>Eukaryota</taxon>
        <taxon>Fungi</taxon>
        <taxon>Dikarya</taxon>
        <taxon>Basidiomycota</taxon>
        <taxon>Agaricomycotina</taxon>
        <taxon>Agaricomycetes</taxon>
        <taxon>Agaricomycetidae</taxon>
        <taxon>Boletales</taxon>
        <taxon>Boletales incertae sedis</taxon>
        <taxon>Leucogyrophana</taxon>
    </lineage>
</organism>